<dbReference type="STRING" id="93625.A0A409WGI4"/>
<comment type="caution">
    <text evidence="1">The sequence shown here is derived from an EMBL/GenBank/DDBJ whole genome shotgun (WGS) entry which is preliminary data.</text>
</comment>
<dbReference type="GO" id="GO:0006006">
    <property type="term" value="P:glucose metabolic process"/>
    <property type="evidence" value="ECO:0007669"/>
    <property type="project" value="TreeGrafter"/>
</dbReference>
<organism evidence="1 2">
    <name type="scientific">Psilocybe cyanescens</name>
    <dbReference type="NCBI Taxonomy" id="93625"/>
    <lineage>
        <taxon>Eukaryota</taxon>
        <taxon>Fungi</taxon>
        <taxon>Dikarya</taxon>
        <taxon>Basidiomycota</taxon>
        <taxon>Agaricomycotina</taxon>
        <taxon>Agaricomycetes</taxon>
        <taxon>Agaricomycetidae</taxon>
        <taxon>Agaricales</taxon>
        <taxon>Agaricineae</taxon>
        <taxon>Strophariaceae</taxon>
        <taxon>Psilocybe</taxon>
    </lineage>
</organism>
<proteinExistence type="predicted"/>
<gene>
    <name evidence="1" type="ORF">CVT25_011233</name>
</gene>
<evidence type="ECO:0000313" key="1">
    <source>
        <dbReference type="EMBL" id="PPQ77622.1"/>
    </source>
</evidence>
<evidence type="ECO:0008006" key="3">
    <source>
        <dbReference type="Google" id="ProtNLM"/>
    </source>
</evidence>
<dbReference type="InterPro" id="IPR014718">
    <property type="entry name" value="GH-type_carb-bd"/>
</dbReference>
<dbReference type="SUPFAM" id="SSF74650">
    <property type="entry name" value="Galactose mutarotase-like"/>
    <property type="match status" value="1"/>
</dbReference>
<dbReference type="Pfam" id="PF01263">
    <property type="entry name" value="Aldose_epim"/>
    <property type="match status" value="1"/>
</dbReference>
<dbReference type="EMBL" id="NHYD01003435">
    <property type="protein sequence ID" value="PPQ77622.1"/>
    <property type="molecule type" value="Genomic_DNA"/>
</dbReference>
<reference evidence="1 2" key="1">
    <citation type="journal article" date="2018" name="Evol. Lett.">
        <title>Horizontal gene cluster transfer increased hallucinogenic mushroom diversity.</title>
        <authorList>
            <person name="Reynolds H.T."/>
            <person name="Vijayakumar V."/>
            <person name="Gluck-Thaler E."/>
            <person name="Korotkin H.B."/>
            <person name="Matheny P.B."/>
            <person name="Slot J.C."/>
        </authorList>
    </citation>
    <scope>NUCLEOTIDE SEQUENCE [LARGE SCALE GENOMIC DNA]</scope>
    <source>
        <strain evidence="1 2">2631</strain>
    </source>
</reference>
<sequence length="452" mass="48770">MSEFEPISLTLSSSPTQSLAVEILPYGLTIHRVLVKTDGRTHDIVIGPEEPQGHVTQKYTNTVVGRYANRVPVGTHALERKGIKNEFTAQSNESPHVSLHGGPVGFDARPWTLLSAEDPPKLFSKAELNRLDKLQESSSSYAVFRLESPAEDQGFPGSLTTEACIALIGPRNPQKQGYLDAPENNLGSIVIIYRAKLVGETKTVTPVNLTQHWGFNLEASLQDGPESLLVKDHALTIRADHIAELASNSLATGNFIPVSTIPAHDHTAKLIGSDMPNSGYGAVLPPACNAVLSDGHYIDDYYLFEDKAKSSIPTRIPLVSFDDKSDFLEDVLRAADDENRGSRPGPLATLSSARSGLKLEFDSNQHGVMFYSNAMANVAKGARKKIHGGSGISGQGDAYGPGTAAFLEFHNPIAAFLYSANKDGEDTLLTSDELYHNYVRADIKVVAPLAKA</sequence>
<dbReference type="Proteomes" id="UP000283269">
    <property type="component" value="Unassembled WGS sequence"/>
</dbReference>
<dbReference type="OrthoDB" id="274691at2759"/>
<dbReference type="PANTHER" id="PTHR10091">
    <property type="entry name" value="ALDOSE-1-EPIMERASE"/>
    <property type="match status" value="1"/>
</dbReference>
<accession>A0A409WGI4</accession>
<evidence type="ECO:0000313" key="2">
    <source>
        <dbReference type="Proteomes" id="UP000283269"/>
    </source>
</evidence>
<dbReference type="GO" id="GO:0004034">
    <property type="term" value="F:aldose 1-epimerase activity"/>
    <property type="evidence" value="ECO:0007669"/>
    <property type="project" value="TreeGrafter"/>
</dbReference>
<dbReference type="InterPro" id="IPR011013">
    <property type="entry name" value="Gal_mutarotase_sf_dom"/>
</dbReference>
<name>A0A409WGI4_PSICY</name>
<dbReference type="GO" id="GO:0030246">
    <property type="term" value="F:carbohydrate binding"/>
    <property type="evidence" value="ECO:0007669"/>
    <property type="project" value="InterPro"/>
</dbReference>
<protein>
    <recommendedName>
        <fullName evidence="3">Aldose 1-epimerase</fullName>
    </recommendedName>
</protein>
<dbReference type="AlphaFoldDB" id="A0A409WGI4"/>
<dbReference type="InterPro" id="IPR008183">
    <property type="entry name" value="Aldose_1/G6P_1-epimerase"/>
</dbReference>
<dbReference type="InParanoid" id="A0A409WGI4"/>
<dbReference type="PANTHER" id="PTHR10091:SF0">
    <property type="entry name" value="GALACTOSE MUTAROTASE"/>
    <property type="match status" value="1"/>
</dbReference>
<keyword evidence="2" id="KW-1185">Reference proteome</keyword>
<dbReference type="GO" id="GO:0033499">
    <property type="term" value="P:galactose catabolic process via UDP-galactose, Leloir pathway"/>
    <property type="evidence" value="ECO:0007669"/>
    <property type="project" value="TreeGrafter"/>
</dbReference>
<dbReference type="Gene3D" id="2.70.98.10">
    <property type="match status" value="1"/>
</dbReference>